<organism evidence="8 9">
    <name type="scientific">Hirsutella rhossiliensis</name>
    <dbReference type="NCBI Taxonomy" id="111463"/>
    <lineage>
        <taxon>Eukaryota</taxon>
        <taxon>Fungi</taxon>
        <taxon>Dikarya</taxon>
        <taxon>Ascomycota</taxon>
        <taxon>Pezizomycotina</taxon>
        <taxon>Sordariomycetes</taxon>
        <taxon>Hypocreomycetidae</taxon>
        <taxon>Hypocreales</taxon>
        <taxon>Ophiocordycipitaceae</taxon>
        <taxon>Hirsutella</taxon>
    </lineage>
</organism>
<comment type="subcellular location">
    <subcellularLocation>
        <location evidence="1">Membrane</location>
        <topology evidence="1">Single-pass membrane protein</topology>
    </subcellularLocation>
</comment>
<dbReference type="RefSeq" id="XP_044720846.1">
    <property type="nucleotide sequence ID" value="XM_044864314.1"/>
</dbReference>
<evidence type="ECO:0000256" key="6">
    <source>
        <dbReference type="SAM" id="Phobius"/>
    </source>
</evidence>
<keyword evidence="7" id="KW-0732">Signal</keyword>
<accession>A0A9P8SHP0</accession>
<evidence type="ECO:0000256" key="4">
    <source>
        <dbReference type="ARBA" id="ARBA00023136"/>
    </source>
</evidence>
<keyword evidence="4 6" id="KW-0472">Membrane</keyword>
<proteinExistence type="predicted"/>
<dbReference type="PANTHER" id="PTHR15549">
    <property type="entry name" value="PAIRED IMMUNOGLOBULIN-LIKE TYPE 2 RECEPTOR"/>
    <property type="match status" value="1"/>
</dbReference>
<evidence type="ECO:0000256" key="2">
    <source>
        <dbReference type="ARBA" id="ARBA00022692"/>
    </source>
</evidence>
<dbReference type="PANTHER" id="PTHR15549:SF26">
    <property type="entry name" value="AXIAL BUDDING PATTERN PROTEIN 2-RELATED"/>
    <property type="match status" value="1"/>
</dbReference>
<feature type="compositionally biased region" description="Low complexity" evidence="5">
    <location>
        <begin position="12"/>
        <end position="24"/>
    </location>
</feature>
<feature type="region of interest" description="Disordered" evidence="5">
    <location>
        <begin position="12"/>
        <end position="31"/>
    </location>
</feature>
<feature type="compositionally biased region" description="Low complexity" evidence="5">
    <location>
        <begin position="290"/>
        <end position="321"/>
    </location>
</feature>
<feature type="signal peptide" evidence="7">
    <location>
        <begin position="1"/>
        <end position="18"/>
    </location>
</feature>
<keyword evidence="9" id="KW-1185">Reference proteome</keyword>
<evidence type="ECO:0000256" key="7">
    <source>
        <dbReference type="SAM" id="SignalP"/>
    </source>
</evidence>
<keyword evidence="3 6" id="KW-1133">Transmembrane helix</keyword>
<dbReference type="Proteomes" id="UP000824596">
    <property type="component" value="Unassembled WGS sequence"/>
</dbReference>
<evidence type="ECO:0000256" key="3">
    <source>
        <dbReference type="ARBA" id="ARBA00022989"/>
    </source>
</evidence>
<dbReference type="GO" id="GO:0016020">
    <property type="term" value="C:membrane"/>
    <property type="evidence" value="ECO:0007669"/>
    <property type="project" value="UniProtKB-SubCell"/>
</dbReference>
<dbReference type="OrthoDB" id="4814718at2759"/>
<dbReference type="GeneID" id="68354972"/>
<dbReference type="GO" id="GO:0071944">
    <property type="term" value="C:cell periphery"/>
    <property type="evidence" value="ECO:0007669"/>
    <property type="project" value="UniProtKB-ARBA"/>
</dbReference>
<feature type="transmembrane region" description="Helical" evidence="6">
    <location>
        <begin position="205"/>
        <end position="227"/>
    </location>
</feature>
<gene>
    <name evidence="8" type="ORF">HRG_05843</name>
</gene>
<feature type="region of interest" description="Disordered" evidence="5">
    <location>
        <begin position="235"/>
        <end position="376"/>
    </location>
</feature>
<evidence type="ECO:0000256" key="5">
    <source>
        <dbReference type="SAM" id="MobiDB-lite"/>
    </source>
</evidence>
<dbReference type="EMBL" id="JAIZPD010000005">
    <property type="protein sequence ID" value="KAH0963333.1"/>
    <property type="molecule type" value="Genomic_DNA"/>
</dbReference>
<name>A0A9P8SHP0_9HYPO</name>
<sequence length="376" mass="39705">MRQRTAILLSLGAGAGAASPSSGSEQSWTSPQETDVAFMVEQQLRMGSSPKPTPPPQPRGHHFARMDLMPRLEGYTLDPGTCGFVQFNGVTCVSSTATCASLSGYLGCCERNKVCSRIQTVCIDYVASQAGKCDLPYDYHTVCCMLHLFDDKAWLWHFHGPCMLYLQRTESPTTTVAAQTRAATETGNGAGGGGGGGSQANVGAIAGGAVGGVAVLGLLGVVAFLLLRRRRSHASGSDTQQASPQTAMAQSHPQNPPQYPHTYSPPAQNYDPHMSVYSQQAYPPQGWNNQYPQQLQGQYPPQQPGGYQPYGAASGFAAPSTASPPPPSVPSPNTIKEGEEGPHGVTPPPAAPHHHQPSELAAVAPLGYENNRAELN</sequence>
<protein>
    <submittedName>
        <fullName evidence="8">Uncharacterized protein</fullName>
    </submittedName>
</protein>
<comment type="caution">
    <text evidence="8">The sequence shown here is derived from an EMBL/GenBank/DDBJ whole genome shotgun (WGS) entry which is preliminary data.</text>
</comment>
<evidence type="ECO:0000256" key="1">
    <source>
        <dbReference type="ARBA" id="ARBA00004167"/>
    </source>
</evidence>
<feature type="chain" id="PRO_5040405477" evidence="7">
    <location>
        <begin position="19"/>
        <end position="376"/>
    </location>
</feature>
<feature type="compositionally biased region" description="Polar residues" evidence="5">
    <location>
        <begin position="235"/>
        <end position="253"/>
    </location>
</feature>
<dbReference type="AlphaFoldDB" id="A0A9P8SHP0"/>
<evidence type="ECO:0000313" key="9">
    <source>
        <dbReference type="Proteomes" id="UP000824596"/>
    </source>
</evidence>
<dbReference type="InterPro" id="IPR051694">
    <property type="entry name" value="Immunoregulatory_rcpt-like"/>
</dbReference>
<feature type="compositionally biased region" description="Polar residues" evidence="5">
    <location>
        <begin position="276"/>
        <end position="289"/>
    </location>
</feature>
<keyword evidence="2 6" id="KW-0812">Transmembrane</keyword>
<reference evidence="8" key="1">
    <citation type="submission" date="2021-09" db="EMBL/GenBank/DDBJ databases">
        <title>A high-quality genome of the endoparasitic fungus Hirsutella rhossiliensis with a comparison of Hirsutella genomes reveals transposable elements contributing to genome size variation.</title>
        <authorList>
            <person name="Lin R."/>
            <person name="Jiao Y."/>
            <person name="Sun X."/>
            <person name="Ling J."/>
            <person name="Xie B."/>
            <person name="Cheng X."/>
        </authorList>
    </citation>
    <scope>NUCLEOTIDE SEQUENCE</scope>
    <source>
        <strain evidence="8">HR02</strain>
    </source>
</reference>
<evidence type="ECO:0000313" key="8">
    <source>
        <dbReference type="EMBL" id="KAH0963333.1"/>
    </source>
</evidence>